<dbReference type="Pfam" id="PF03114">
    <property type="entry name" value="BAR"/>
    <property type="match status" value="1"/>
</dbReference>
<dbReference type="SMART" id="SM00326">
    <property type="entry name" value="SH3"/>
    <property type="match status" value="1"/>
</dbReference>
<dbReference type="OrthoDB" id="443981at2759"/>
<dbReference type="InterPro" id="IPR027267">
    <property type="entry name" value="AH/BAR_dom_sf"/>
</dbReference>
<feature type="domain" description="SH3" evidence="4">
    <location>
        <begin position="475"/>
        <end position="534"/>
    </location>
</feature>
<dbReference type="PANTHER" id="PTHR47174">
    <property type="entry name" value="BRIDGING INTEGRATOR 3"/>
    <property type="match status" value="1"/>
</dbReference>
<dbReference type="GO" id="GO:0097320">
    <property type="term" value="P:plasma membrane tubulation"/>
    <property type="evidence" value="ECO:0007669"/>
    <property type="project" value="TreeGrafter"/>
</dbReference>
<dbReference type="GO" id="GO:0031097">
    <property type="term" value="C:medial cortex"/>
    <property type="evidence" value="ECO:0007669"/>
    <property type="project" value="TreeGrafter"/>
</dbReference>
<dbReference type="Pfam" id="PF00018">
    <property type="entry name" value="SH3_1"/>
    <property type="match status" value="1"/>
</dbReference>
<dbReference type="SUPFAM" id="SSF50044">
    <property type="entry name" value="SH3-domain"/>
    <property type="match status" value="1"/>
</dbReference>
<dbReference type="FunFam" id="2.30.30.40:FF:000100">
    <property type="entry name" value="SH3 domain-containing YSC84-like protein 1"/>
    <property type="match status" value="1"/>
</dbReference>
<feature type="domain" description="BAR" evidence="5">
    <location>
        <begin position="17"/>
        <end position="271"/>
    </location>
</feature>
<dbReference type="GO" id="GO:0043332">
    <property type="term" value="C:mating projection tip"/>
    <property type="evidence" value="ECO:0007669"/>
    <property type="project" value="TreeGrafter"/>
</dbReference>
<dbReference type="AlphaFoldDB" id="A0A9P3HEI5"/>
<evidence type="ECO:0000256" key="2">
    <source>
        <dbReference type="PROSITE-ProRule" id="PRU00192"/>
    </source>
</evidence>
<dbReference type="SMART" id="SM00721">
    <property type="entry name" value="BAR"/>
    <property type="match status" value="1"/>
</dbReference>
<dbReference type="PROSITE" id="PS51021">
    <property type="entry name" value="BAR"/>
    <property type="match status" value="1"/>
</dbReference>
<evidence type="ECO:0000259" key="4">
    <source>
        <dbReference type="PROSITE" id="PS50002"/>
    </source>
</evidence>
<dbReference type="InterPro" id="IPR001452">
    <property type="entry name" value="SH3_domain"/>
</dbReference>
<keyword evidence="7" id="KW-1185">Reference proteome</keyword>
<dbReference type="PROSITE" id="PS50002">
    <property type="entry name" value="SH3"/>
    <property type="match status" value="1"/>
</dbReference>
<evidence type="ECO:0000256" key="1">
    <source>
        <dbReference type="ARBA" id="ARBA00022443"/>
    </source>
</evidence>
<feature type="region of interest" description="Disordered" evidence="3">
    <location>
        <begin position="280"/>
        <end position="424"/>
    </location>
</feature>
<dbReference type="Gene3D" id="1.20.1270.60">
    <property type="entry name" value="Arfaptin homology (AH) domain/BAR domain"/>
    <property type="match status" value="1"/>
</dbReference>
<evidence type="ECO:0008006" key="8">
    <source>
        <dbReference type="Google" id="ProtNLM"/>
    </source>
</evidence>
<dbReference type="Proteomes" id="UP000827284">
    <property type="component" value="Unassembled WGS sequence"/>
</dbReference>
<dbReference type="SUPFAM" id="SSF103657">
    <property type="entry name" value="BAR/IMD domain-like"/>
    <property type="match status" value="1"/>
</dbReference>
<dbReference type="InterPro" id="IPR036028">
    <property type="entry name" value="SH3-like_dom_sf"/>
</dbReference>
<evidence type="ECO:0000259" key="5">
    <source>
        <dbReference type="PROSITE" id="PS51021"/>
    </source>
</evidence>
<dbReference type="GO" id="GO:0006897">
    <property type="term" value="P:endocytosis"/>
    <property type="evidence" value="ECO:0007669"/>
    <property type="project" value="InterPro"/>
</dbReference>
<keyword evidence="1 2" id="KW-0728">SH3 domain</keyword>
<comment type="caution">
    <text evidence="6">The sequence shown here is derived from an EMBL/GenBank/DDBJ whole genome shotgun (WGS) entry which is preliminary data.</text>
</comment>
<dbReference type="PRINTS" id="PR00452">
    <property type="entry name" value="SH3DOMAIN"/>
</dbReference>
<feature type="compositionally biased region" description="Low complexity" evidence="3">
    <location>
        <begin position="401"/>
        <end position="410"/>
    </location>
</feature>
<reference evidence="6" key="1">
    <citation type="submission" date="2021-11" db="EMBL/GenBank/DDBJ databases">
        <authorList>
            <person name="Herlambang A."/>
            <person name="Guo Y."/>
            <person name="Takashima Y."/>
            <person name="Nishizawa T."/>
        </authorList>
    </citation>
    <scope>NUCLEOTIDE SEQUENCE</scope>
    <source>
        <strain evidence="6">E1425</strain>
    </source>
</reference>
<proteinExistence type="predicted"/>
<dbReference type="GO" id="GO:0030479">
    <property type="term" value="C:actin cortical patch"/>
    <property type="evidence" value="ECO:0007669"/>
    <property type="project" value="TreeGrafter"/>
</dbReference>
<feature type="compositionally biased region" description="Polar residues" evidence="3">
    <location>
        <begin position="290"/>
        <end position="302"/>
    </location>
</feature>
<dbReference type="InterPro" id="IPR046982">
    <property type="entry name" value="BIN3/RVS161-like"/>
</dbReference>
<dbReference type="InterPro" id="IPR004148">
    <property type="entry name" value="BAR_dom"/>
</dbReference>
<dbReference type="GO" id="GO:0051666">
    <property type="term" value="P:actin cortical patch localization"/>
    <property type="evidence" value="ECO:0007669"/>
    <property type="project" value="InterPro"/>
</dbReference>
<gene>
    <name evidence="6" type="ORF">EMPS_07643</name>
</gene>
<dbReference type="Gene3D" id="2.30.30.40">
    <property type="entry name" value="SH3 Domains"/>
    <property type="match status" value="1"/>
</dbReference>
<accession>A0A9P3HEI5</accession>
<evidence type="ECO:0000256" key="3">
    <source>
        <dbReference type="SAM" id="MobiDB-lite"/>
    </source>
</evidence>
<dbReference type="GO" id="GO:1990528">
    <property type="term" value="C:Rvs161p-Rvs167p complex"/>
    <property type="evidence" value="ECO:0007669"/>
    <property type="project" value="TreeGrafter"/>
</dbReference>
<sequence>MSWKGLTKAVSRLPHTLSTKTGIRDATNDFEFKEMTTKFAASEKSTTALLTEVTKYRDSVTALLNHQAEFGIVLAEIYDPSLGVPSGEVTPRRVQTAPESVQAVDDFQAVMREIRDLLLPEVDKLEATVVRPLTEMQNLMKLIRKSITKRDHKLVDYDRFRIALKKLQDKKERTLSDEKQMFKLESQLEVATADYEGLNNLLKEELPGYFWLRTQLMEPIFHSLYFLQLRIYTILLDRIDPLSRSGYYDLTVDVIGGYEARKGDIAPTLESVEILTKKSTPYSSKYGRNGDSSPPGSNTSLGHPSPPSAPAVKPWQKAVGSSGPKPWQQQQQQQQSHQDTAPPPTAPKPWQAPAAARSYNTTSPAAAPPVPAAKPWQSPATAKPWQSQNPKPYEPAPPAYQSPQTVATAPAPAPAPVAAPASRGGPNVHLHLSPFSTGIAGAIAATAAGAAINAGQSHVASQKKPPPPPVPRRMNGPKMAVALYDYDAQQEGDLSFRRDDRIEIVERTQNTDDWWTGKLNGKTGVFPGNYVKEI</sequence>
<evidence type="ECO:0000313" key="7">
    <source>
        <dbReference type="Proteomes" id="UP000827284"/>
    </source>
</evidence>
<reference evidence="6" key="2">
    <citation type="journal article" date="2022" name="Microbiol. Resour. Announc.">
        <title>Whole-Genome Sequence of Entomortierella parvispora E1425, a Mucoromycotan Fungus Associated with Burkholderiaceae-Related Endosymbiotic Bacteria.</title>
        <authorList>
            <person name="Herlambang A."/>
            <person name="Guo Y."/>
            <person name="Takashima Y."/>
            <person name="Narisawa K."/>
            <person name="Ohta H."/>
            <person name="Nishizawa T."/>
        </authorList>
    </citation>
    <scope>NUCLEOTIDE SEQUENCE</scope>
    <source>
        <strain evidence="6">E1425</strain>
    </source>
</reference>
<evidence type="ECO:0000313" key="6">
    <source>
        <dbReference type="EMBL" id="GJJ75285.1"/>
    </source>
</evidence>
<feature type="compositionally biased region" description="Polar residues" evidence="3">
    <location>
        <begin position="378"/>
        <end position="390"/>
    </location>
</feature>
<name>A0A9P3HEI5_9FUNG</name>
<protein>
    <recommendedName>
        <fullName evidence="8">BAR-domain-containing protein</fullName>
    </recommendedName>
</protein>
<dbReference type="CDD" id="cd07599">
    <property type="entry name" value="BAR_Rvs167p"/>
    <property type="match status" value="1"/>
</dbReference>
<dbReference type="PANTHER" id="PTHR47174:SF1">
    <property type="entry name" value="REDUCED VIABILITY UPON STARVATION PROTEIN 167"/>
    <property type="match status" value="1"/>
</dbReference>
<dbReference type="EMBL" id="BQFW01000010">
    <property type="protein sequence ID" value="GJJ75285.1"/>
    <property type="molecule type" value="Genomic_DNA"/>
</dbReference>
<organism evidence="6 7">
    <name type="scientific">Entomortierella parvispora</name>
    <dbReference type="NCBI Taxonomy" id="205924"/>
    <lineage>
        <taxon>Eukaryota</taxon>
        <taxon>Fungi</taxon>
        <taxon>Fungi incertae sedis</taxon>
        <taxon>Mucoromycota</taxon>
        <taxon>Mortierellomycotina</taxon>
        <taxon>Mortierellomycetes</taxon>
        <taxon>Mortierellales</taxon>
        <taxon>Mortierellaceae</taxon>
        <taxon>Entomortierella</taxon>
    </lineage>
</organism>
<dbReference type="GO" id="GO:0008289">
    <property type="term" value="F:lipid binding"/>
    <property type="evidence" value="ECO:0007669"/>
    <property type="project" value="TreeGrafter"/>
</dbReference>